<feature type="transmembrane region" description="Helical" evidence="1">
    <location>
        <begin position="82"/>
        <end position="106"/>
    </location>
</feature>
<sequence length="185" mass="19881">DSLQKELSYVVAALSALSLCISSGVVTLTAYMQSHVLLGLHKSLDCWCCDIANNPDFEAGVQNWNAMQALLKCVGRELANSFLLLNAMAVVGLACFLTSCATIVLSDESSRLALLAEGLPSLPLLFIFLLSMRVFAHAAALTEKCRSIPAFVNQIPTPNCCDPSRQYLVTYIADSAAGFSVLNMK</sequence>
<dbReference type="EMBL" id="CAJNJA010043341">
    <property type="protein sequence ID" value="CAE7792846.1"/>
    <property type="molecule type" value="Genomic_DNA"/>
</dbReference>
<keyword evidence="1" id="KW-1133">Transmembrane helix</keyword>
<proteinExistence type="predicted"/>
<reference evidence="2" key="1">
    <citation type="submission" date="2021-02" db="EMBL/GenBank/DDBJ databases">
        <authorList>
            <person name="Dougan E. K."/>
            <person name="Rhodes N."/>
            <person name="Thang M."/>
            <person name="Chan C."/>
        </authorList>
    </citation>
    <scope>NUCLEOTIDE SEQUENCE</scope>
</reference>
<feature type="transmembrane region" description="Helical" evidence="1">
    <location>
        <begin position="12"/>
        <end position="32"/>
    </location>
</feature>
<evidence type="ECO:0000313" key="2">
    <source>
        <dbReference type="EMBL" id="CAE7792846.1"/>
    </source>
</evidence>
<evidence type="ECO:0000256" key="1">
    <source>
        <dbReference type="SAM" id="Phobius"/>
    </source>
</evidence>
<evidence type="ECO:0000313" key="3">
    <source>
        <dbReference type="Proteomes" id="UP000601435"/>
    </source>
</evidence>
<protein>
    <submittedName>
        <fullName evidence="2">Uncharacterized protein</fullName>
    </submittedName>
</protein>
<accession>A0A812YRV4</accession>
<organism evidence="2 3">
    <name type="scientific">Symbiodinium necroappetens</name>
    <dbReference type="NCBI Taxonomy" id="1628268"/>
    <lineage>
        <taxon>Eukaryota</taxon>
        <taxon>Sar</taxon>
        <taxon>Alveolata</taxon>
        <taxon>Dinophyceae</taxon>
        <taxon>Suessiales</taxon>
        <taxon>Symbiodiniaceae</taxon>
        <taxon>Symbiodinium</taxon>
    </lineage>
</organism>
<dbReference type="AlphaFoldDB" id="A0A812YRV4"/>
<dbReference type="Proteomes" id="UP000601435">
    <property type="component" value="Unassembled WGS sequence"/>
</dbReference>
<gene>
    <name evidence="2" type="ORF">SNEC2469_LOCUS23305</name>
</gene>
<keyword evidence="1" id="KW-0472">Membrane</keyword>
<keyword evidence="3" id="KW-1185">Reference proteome</keyword>
<feature type="non-terminal residue" evidence="2">
    <location>
        <position position="185"/>
    </location>
</feature>
<keyword evidence="1" id="KW-0812">Transmembrane</keyword>
<comment type="caution">
    <text evidence="2">The sequence shown here is derived from an EMBL/GenBank/DDBJ whole genome shotgun (WGS) entry which is preliminary data.</text>
</comment>
<dbReference type="OrthoDB" id="446694at2759"/>
<feature type="transmembrane region" description="Helical" evidence="1">
    <location>
        <begin position="118"/>
        <end position="136"/>
    </location>
</feature>
<feature type="non-terminal residue" evidence="2">
    <location>
        <position position="1"/>
    </location>
</feature>
<name>A0A812YRV4_9DINO</name>